<reference evidence="4" key="2">
    <citation type="journal article" date="2021" name="PeerJ">
        <title>Extensive microbial diversity within the chicken gut microbiome revealed by metagenomics and culture.</title>
        <authorList>
            <person name="Gilroy R."/>
            <person name="Ravi A."/>
            <person name="Getino M."/>
            <person name="Pursley I."/>
            <person name="Horton D.L."/>
            <person name="Alikhan N.F."/>
            <person name="Baker D."/>
            <person name="Gharbi K."/>
            <person name="Hall N."/>
            <person name="Watson M."/>
            <person name="Adriaenssens E.M."/>
            <person name="Foster-Nyarko E."/>
            <person name="Jarju S."/>
            <person name="Secka A."/>
            <person name="Antonio M."/>
            <person name="Oren A."/>
            <person name="Chaudhuri R.R."/>
            <person name="La Ragione R."/>
            <person name="Hildebrand F."/>
            <person name="Pallen M.J."/>
        </authorList>
    </citation>
    <scope>NUCLEOTIDE SEQUENCE</scope>
    <source>
        <strain evidence="4">CHK158-818</strain>
    </source>
</reference>
<dbReference type="EMBL" id="DVNA01000169">
    <property type="protein sequence ID" value="HIU55638.1"/>
    <property type="molecule type" value="Genomic_DNA"/>
</dbReference>
<dbReference type="Pfam" id="PF26334">
    <property type="entry name" value="Gtf3_N"/>
    <property type="match status" value="1"/>
</dbReference>
<sequence>MDRWYISKNYKNLTQAGNKAKTDVEQIMAGLGFRNAGLPRTTVRNKVAGFFITLAGVIKAPFCWRKGDLVVLQYPLKKYYSFLCRMARRRGCRVVTLIHDLGSFRRQKLTVEEEIRRLNRSHYIIAHNDSMKRWLVAQGCRAEVGCLEIFDYLSPEANRTVRKAELPYGVVYAGALSPRKNNFLYRLGEYIQSYRFVLYGSGFEPDKAQRSERFDYRGFIPSDRLIVEAEGHFGLVWDGAEIDTCSGNFGEYLQYNNPHKTSLYLRCGLPVIIWDKAALAPFVRQNGIGLTVSSLADIEGCLARLSPQEYAAMVDRVKEVGERLAAGYYFGKAIAEAQRALYPAGT</sequence>
<dbReference type="SUPFAM" id="SSF53756">
    <property type="entry name" value="UDP-Glycosyltransferase/glycogen phosphorylase"/>
    <property type="match status" value="1"/>
</dbReference>
<evidence type="ECO:0000313" key="5">
    <source>
        <dbReference type="Proteomes" id="UP000824112"/>
    </source>
</evidence>
<evidence type="ECO:0000259" key="2">
    <source>
        <dbReference type="Pfam" id="PF26334"/>
    </source>
</evidence>
<feature type="domain" description="Glucosyltransferase 3-like N-terminal" evidence="2">
    <location>
        <begin position="5"/>
        <end position="148"/>
    </location>
</feature>
<keyword evidence="1" id="KW-0808">Transferase</keyword>
<reference evidence="4" key="1">
    <citation type="submission" date="2020-10" db="EMBL/GenBank/DDBJ databases">
        <authorList>
            <person name="Gilroy R."/>
        </authorList>
    </citation>
    <scope>NUCLEOTIDE SEQUENCE</scope>
    <source>
        <strain evidence="4">CHK158-818</strain>
    </source>
</reference>
<gene>
    <name evidence="4" type="ORF">IAB03_07540</name>
</gene>
<accession>A0A9D1M8T7</accession>
<protein>
    <submittedName>
        <fullName evidence="4">Galactofuranosyltransferase</fullName>
    </submittedName>
</protein>
<comment type="caution">
    <text evidence="4">The sequence shown here is derived from an EMBL/GenBank/DDBJ whole genome shotgun (WGS) entry which is preliminary data.</text>
</comment>
<proteinExistence type="predicted"/>
<organism evidence="4 5">
    <name type="scientific">Candidatus Gallibacteroides avistercoris</name>
    <dbReference type="NCBI Taxonomy" id="2840833"/>
    <lineage>
        <taxon>Bacteria</taxon>
        <taxon>Pseudomonadati</taxon>
        <taxon>Bacteroidota</taxon>
        <taxon>Bacteroidia</taxon>
        <taxon>Bacteroidales</taxon>
        <taxon>Bacteroidaceae</taxon>
        <taxon>Bacteroidaceae incertae sedis</taxon>
        <taxon>Candidatus Gallibacteroides</taxon>
    </lineage>
</organism>
<evidence type="ECO:0000256" key="1">
    <source>
        <dbReference type="ARBA" id="ARBA00022679"/>
    </source>
</evidence>
<evidence type="ECO:0000259" key="3">
    <source>
        <dbReference type="Pfam" id="PF26337"/>
    </source>
</evidence>
<dbReference type="PIRSF" id="PIRSF007023">
    <property type="entry name" value="UDP-Galf_transf"/>
    <property type="match status" value="1"/>
</dbReference>
<dbReference type="Gene3D" id="3.40.50.2000">
    <property type="entry name" value="Glycogen Phosphorylase B"/>
    <property type="match status" value="2"/>
</dbReference>
<dbReference type="Proteomes" id="UP000824112">
    <property type="component" value="Unassembled WGS sequence"/>
</dbReference>
<name>A0A9D1M8T7_9BACT</name>
<dbReference type="Pfam" id="PF26337">
    <property type="entry name" value="Gtf3_C"/>
    <property type="match status" value="1"/>
</dbReference>
<dbReference type="InterPro" id="IPR058592">
    <property type="entry name" value="Gtf3_C"/>
</dbReference>
<feature type="domain" description="Glucosyltransferase 3-like C-terminal" evidence="3">
    <location>
        <begin position="170"/>
        <end position="337"/>
    </location>
</feature>
<dbReference type="InterPro" id="IPR058591">
    <property type="entry name" value="Gtf3_N"/>
</dbReference>
<evidence type="ECO:0000313" key="4">
    <source>
        <dbReference type="EMBL" id="HIU55638.1"/>
    </source>
</evidence>
<dbReference type="AlphaFoldDB" id="A0A9D1M8T7"/>